<evidence type="ECO:0000256" key="1">
    <source>
        <dbReference type="SAM" id="Phobius"/>
    </source>
</evidence>
<name>M3AL33_PSEFD</name>
<organism evidence="2 3">
    <name type="scientific">Pseudocercospora fijiensis (strain CIRAD86)</name>
    <name type="common">Black leaf streak disease fungus</name>
    <name type="synonym">Mycosphaerella fijiensis</name>
    <dbReference type="NCBI Taxonomy" id="383855"/>
    <lineage>
        <taxon>Eukaryota</taxon>
        <taxon>Fungi</taxon>
        <taxon>Dikarya</taxon>
        <taxon>Ascomycota</taxon>
        <taxon>Pezizomycotina</taxon>
        <taxon>Dothideomycetes</taxon>
        <taxon>Dothideomycetidae</taxon>
        <taxon>Mycosphaerellales</taxon>
        <taxon>Mycosphaerellaceae</taxon>
        <taxon>Pseudocercospora</taxon>
    </lineage>
</organism>
<protein>
    <submittedName>
        <fullName evidence="2">Uncharacterized protein</fullName>
    </submittedName>
</protein>
<evidence type="ECO:0000313" key="2">
    <source>
        <dbReference type="EMBL" id="EME77858.1"/>
    </source>
</evidence>
<keyword evidence="1" id="KW-1133">Transmembrane helix</keyword>
<dbReference type="RefSeq" id="XP_007931614.1">
    <property type="nucleotide sequence ID" value="XM_007933423.1"/>
</dbReference>
<accession>M3AL33</accession>
<dbReference type="AlphaFoldDB" id="M3AL33"/>
<gene>
    <name evidence="2" type="ORF">MYCFIDRAFT_179332</name>
</gene>
<sequence>MCRCFADARRPVTIAAMLIAQSSVPSSRPQTTIRYVLSPGEVAAGSTVLYRKYIEPNHLISSLPHIHGRTLLTCVCTGIPRRTLFPNAGGGDGKVKLHSLLCFALLFAWMCVCTGLGCICTDLFFWGLGLSDCPPRERLVIILEPWRSIRGLHEAERMCYGGSLTPDLMIPSERVLARKKKAEFEGGENEKVQHACVALCNYSTCRVDAAHYSLRLGSRKKLPLVAPLRTTSVSKSVAWKVKRLVRCDAMRYMYSPSDDDDDDDDDE</sequence>
<dbReference type="Proteomes" id="UP000016932">
    <property type="component" value="Unassembled WGS sequence"/>
</dbReference>
<dbReference type="HOGENOM" id="CLU_1042532_0_0_1"/>
<proteinExistence type="predicted"/>
<dbReference type="GeneID" id="19334103"/>
<evidence type="ECO:0000313" key="3">
    <source>
        <dbReference type="Proteomes" id="UP000016932"/>
    </source>
</evidence>
<dbReference type="VEuPathDB" id="FungiDB:MYCFIDRAFT_179332"/>
<keyword evidence="3" id="KW-1185">Reference proteome</keyword>
<dbReference type="EMBL" id="KB446564">
    <property type="protein sequence ID" value="EME77858.1"/>
    <property type="molecule type" value="Genomic_DNA"/>
</dbReference>
<keyword evidence="1" id="KW-0472">Membrane</keyword>
<feature type="transmembrane region" description="Helical" evidence="1">
    <location>
        <begin position="100"/>
        <end position="128"/>
    </location>
</feature>
<dbReference type="KEGG" id="pfj:MYCFIDRAFT_179332"/>
<keyword evidence="1" id="KW-0812">Transmembrane</keyword>
<reference evidence="2 3" key="1">
    <citation type="journal article" date="2012" name="PLoS Pathog.">
        <title>Diverse lifestyles and strategies of plant pathogenesis encoded in the genomes of eighteen Dothideomycetes fungi.</title>
        <authorList>
            <person name="Ohm R.A."/>
            <person name="Feau N."/>
            <person name="Henrissat B."/>
            <person name="Schoch C.L."/>
            <person name="Horwitz B.A."/>
            <person name="Barry K.W."/>
            <person name="Condon B.J."/>
            <person name="Copeland A.C."/>
            <person name="Dhillon B."/>
            <person name="Glaser F."/>
            <person name="Hesse C.N."/>
            <person name="Kosti I."/>
            <person name="LaButti K."/>
            <person name="Lindquist E.A."/>
            <person name="Lucas S."/>
            <person name="Salamov A.A."/>
            <person name="Bradshaw R.E."/>
            <person name="Ciuffetti L."/>
            <person name="Hamelin R.C."/>
            <person name="Kema G.H.J."/>
            <person name="Lawrence C."/>
            <person name="Scott J.A."/>
            <person name="Spatafora J.W."/>
            <person name="Turgeon B.G."/>
            <person name="de Wit P.J.G.M."/>
            <person name="Zhong S."/>
            <person name="Goodwin S.B."/>
            <person name="Grigoriev I.V."/>
        </authorList>
    </citation>
    <scope>NUCLEOTIDE SEQUENCE [LARGE SCALE GENOMIC DNA]</scope>
    <source>
        <strain evidence="2 3">CIRAD86</strain>
    </source>
</reference>